<feature type="binding site" evidence="14">
    <location>
        <position position="128"/>
    </location>
    <ligand>
        <name>substrate</name>
    </ligand>
</feature>
<comment type="cofactor">
    <cofactor evidence="2">
        <name>Mn(2+)</name>
        <dbReference type="ChEBI" id="CHEBI:29035"/>
    </cofactor>
</comment>
<evidence type="ECO:0000256" key="7">
    <source>
        <dbReference type="ARBA" id="ARBA00022605"/>
    </source>
</evidence>
<feature type="site" description="Important for catalysis" evidence="14">
    <location>
        <position position="135"/>
    </location>
</feature>
<organism evidence="17 18">
    <name type="scientific">Azospirillum oryzae</name>
    <dbReference type="NCBI Taxonomy" id="286727"/>
    <lineage>
        <taxon>Bacteria</taxon>
        <taxon>Pseudomonadati</taxon>
        <taxon>Pseudomonadota</taxon>
        <taxon>Alphaproteobacteria</taxon>
        <taxon>Rhodospirillales</taxon>
        <taxon>Azospirillaceae</taxon>
        <taxon>Azospirillum</taxon>
    </lineage>
</organism>
<dbReference type="Gene3D" id="3.40.718.10">
    <property type="entry name" value="Isopropylmalate Dehydrogenase"/>
    <property type="match status" value="1"/>
</dbReference>
<evidence type="ECO:0000256" key="3">
    <source>
        <dbReference type="ARBA" id="ARBA00004762"/>
    </source>
</evidence>
<keyword evidence="14" id="KW-0963">Cytoplasm</keyword>
<keyword evidence="13 14" id="KW-0100">Branched-chain amino acid biosynthesis</keyword>
<evidence type="ECO:0000256" key="9">
    <source>
        <dbReference type="ARBA" id="ARBA00022842"/>
    </source>
</evidence>
<dbReference type="FunFam" id="3.40.718.10:FF:000006">
    <property type="entry name" value="3-isopropylmalate dehydrogenase"/>
    <property type="match status" value="1"/>
</dbReference>
<proteinExistence type="inferred from homology"/>
<dbReference type="PROSITE" id="PS00470">
    <property type="entry name" value="IDH_IMDH"/>
    <property type="match status" value="1"/>
</dbReference>
<dbReference type="GO" id="GO:0005829">
    <property type="term" value="C:cytosol"/>
    <property type="evidence" value="ECO:0007669"/>
    <property type="project" value="TreeGrafter"/>
</dbReference>
<dbReference type="Pfam" id="PF00180">
    <property type="entry name" value="Iso_dh"/>
    <property type="match status" value="1"/>
</dbReference>
<keyword evidence="10 14" id="KW-0560">Oxidoreductase</keyword>
<dbReference type="InterPro" id="IPR024084">
    <property type="entry name" value="IsoPropMal-DH-like_dom"/>
</dbReference>
<reference evidence="17 18" key="1">
    <citation type="submission" date="2017-04" db="EMBL/GenBank/DDBJ databases">
        <authorList>
            <person name="Afonso C.L."/>
            <person name="Miller P.J."/>
            <person name="Scott M.A."/>
            <person name="Spackman E."/>
            <person name="Goraichik I."/>
            <person name="Dimitrov K.M."/>
            <person name="Suarez D.L."/>
            <person name="Swayne D.E."/>
        </authorList>
    </citation>
    <scope>NUCLEOTIDE SEQUENCE [LARGE SCALE GENOMIC DNA]</scope>
    <source>
        <strain evidence="17 18">A2P</strain>
    </source>
</reference>
<comment type="caution">
    <text evidence="14">Lacks conserved residue(s) required for the propagation of feature annotation.</text>
</comment>
<keyword evidence="7 14" id="KW-0028">Amino-acid biosynthesis</keyword>
<dbReference type="AlphaFoldDB" id="A0A1X7HKX7"/>
<feature type="binding site" evidence="14">
    <location>
        <position position="242"/>
    </location>
    <ligand>
        <name>Mg(2+)</name>
        <dbReference type="ChEBI" id="CHEBI:18420"/>
    </ligand>
</feature>
<dbReference type="UniPathway" id="UPA00048">
    <property type="reaction ID" value="UER00072"/>
</dbReference>
<keyword evidence="12 14" id="KW-0464">Manganese</keyword>
<feature type="domain" description="Isopropylmalate dehydrogenase-like" evidence="16">
    <location>
        <begin position="2"/>
        <end position="352"/>
    </location>
</feature>
<comment type="function">
    <text evidence="14 15">Catalyzes the oxidation of 3-carboxy-2-hydroxy-4-methylpentanoate (3-isopropylmalate) to 3-carboxy-4-methyl-2-oxopentanoate. The product decarboxylates to 4-methyl-2 oxopentanoate.</text>
</comment>
<evidence type="ECO:0000256" key="14">
    <source>
        <dbReference type="HAMAP-Rule" id="MF_01033"/>
    </source>
</evidence>
<evidence type="ECO:0000313" key="18">
    <source>
        <dbReference type="Proteomes" id="UP000192936"/>
    </source>
</evidence>
<comment type="similarity">
    <text evidence="4 14">Belongs to the isocitrate and isopropylmalate dehydrogenases family. LeuB type 1 subfamily.</text>
</comment>
<dbReference type="PANTHER" id="PTHR42979">
    <property type="entry name" value="3-ISOPROPYLMALATE DEHYDROGENASE"/>
    <property type="match status" value="1"/>
</dbReference>
<feature type="binding site" evidence="14">
    <location>
        <begin position="281"/>
        <end position="293"/>
    </location>
    <ligand>
        <name>NAD(+)</name>
        <dbReference type="ChEBI" id="CHEBI:57540"/>
    </ligand>
</feature>
<dbReference type="GO" id="GO:0000287">
    <property type="term" value="F:magnesium ion binding"/>
    <property type="evidence" value="ECO:0007669"/>
    <property type="project" value="InterPro"/>
</dbReference>
<feature type="site" description="Important for catalysis" evidence="14">
    <location>
        <position position="186"/>
    </location>
</feature>
<dbReference type="STRING" id="286727.SAMN02982917_6467"/>
<gene>
    <name evidence="14" type="primary">leuB</name>
    <name evidence="17" type="ORF">SAMN02982917_6467</name>
</gene>
<evidence type="ECO:0000256" key="10">
    <source>
        <dbReference type="ARBA" id="ARBA00023002"/>
    </source>
</evidence>
<evidence type="ECO:0000256" key="12">
    <source>
        <dbReference type="ARBA" id="ARBA00023211"/>
    </source>
</evidence>
<keyword evidence="6 14" id="KW-0432">Leucine biosynthesis</keyword>
<dbReference type="InterPro" id="IPR004429">
    <property type="entry name" value="Isopropylmalate_DH"/>
</dbReference>
<dbReference type="GO" id="GO:0003862">
    <property type="term" value="F:3-isopropylmalate dehydrogenase activity"/>
    <property type="evidence" value="ECO:0007669"/>
    <property type="project" value="UniProtKB-UniRule"/>
</dbReference>
<evidence type="ECO:0000256" key="15">
    <source>
        <dbReference type="RuleBase" id="RU004445"/>
    </source>
</evidence>
<dbReference type="PANTHER" id="PTHR42979:SF1">
    <property type="entry name" value="3-ISOPROPYLMALATE DEHYDROGENASE"/>
    <property type="match status" value="1"/>
</dbReference>
<dbReference type="SMART" id="SM01329">
    <property type="entry name" value="Iso_dh"/>
    <property type="match status" value="1"/>
</dbReference>
<evidence type="ECO:0000256" key="8">
    <source>
        <dbReference type="ARBA" id="ARBA00022723"/>
    </source>
</evidence>
<evidence type="ECO:0000313" key="17">
    <source>
        <dbReference type="EMBL" id="SMF88630.1"/>
    </source>
</evidence>
<dbReference type="SUPFAM" id="SSF53659">
    <property type="entry name" value="Isocitrate/Isopropylmalate dehydrogenase-like"/>
    <property type="match status" value="1"/>
</dbReference>
<dbReference type="HAMAP" id="MF_01033">
    <property type="entry name" value="LeuB_type1"/>
    <property type="match status" value="1"/>
</dbReference>
<feature type="binding site" evidence="14">
    <location>
        <position position="100"/>
    </location>
    <ligand>
        <name>substrate</name>
    </ligand>
</feature>
<keyword evidence="11 14" id="KW-0520">NAD</keyword>
<feature type="binding site" evidence="14">
    <location>
        <position position="218"/>
    </location>
    <ligand>
        <name>substrate</name>
    </ligand>
</feature>
<dbReference type="Proteomes" id="UP000192936">
    <property type="component" value="Unassembled WGS sequence"/>
</dbReference>
<dbReference type="GO" id="GO:0051287">
    <property type="term" value="F:NAD binding"/>
    <property type="evidence" value="ECO:0007669"/>
    <property type="project" value="InterPro"/>
</dbReference>
<protein>
    <recommendedName>
        <fullName evidence="14">3-isopropylmalate dehydrogenase</fullName>
        <ecNumber evidence="14">1.1.1.85</ecNumber>
    </recommendedName>
    <alternativeName>
        <fullName evidence="14">3-IPM-DH</fullName>
    </alternativeName>
    <alternativeName>
        <fullName evidence="14">Beta-IPM dehydrogenase</fullName>
        <shortName evidence="14">IMDH</shortName>
    </alternativeName>
</protein>
<comment type="pathway">
    <text evidence="3 14 15">Amino-acid biosynthesis; L-leucine biosynthesis; L-leucine from 3-methyl-2-oxobutanoate: step 3/4.</text>
</comment>
<feature type="binding site" evidence="14">
    <location>
        <position position="246"/>
    </location>
    <ligand>
        <name>Mg(2+)</name>
        <dbReference type="ChEBI" id="CHEBI:18420"/>
    </ligand>
</feature>
<dbReference type="EC" id="1.1.1.85" evidence="14"/>
<feature type="binding site" evidence="14">
    <location>
        <position position="90"/>
    </location>
    <ligand>
        <name>substrate</name>
    </ligand>
</feature>
<name>A0A1X7HKX7_9PROT</name>
<dbReference type="OrthoDB" id="9767905at2"/>
<feature type="binding site" evidence="14">
    <location>
        <position position="218"/>
    </location>
    <ligand>
        <name>Mg(2+)</name>
        <dbReference type="ChEBI" id="CHEBI:18420"/>
    </ligand>
</feature>
<comment type="catalytic activity">
    <reaction evidence="1 14 15">
        <text>(2R,3S)-3-isopropylmalate + NAD(+) = 4-methyl-2-oxopentanoate + CO2 + NADH</text>
        <dbReference type="Rhea" id="RHEA:32271"/>
        <dbReference type="ChEBI" id="CHEBI:16526"/>
        <dbReference type="ChEBI" id="CHEBI:17865"/>
        <dbReference type="ChEBI" id="CHEBI:35121"/>
        <dbReference type="ChEBI" id="CHEBI:57540"/>
        <dbReference type="ChEBI" id="CHEBI:57945"/>
        <dbReference type="EC" id="1.1.1.85"/>
    </reaction>
</comment>
<keyword evidence="8 14" id="KW-0479">Metal-binding</keyword>
<accession>A0A1X7HKX7</accession>
<dbReference type="InterPro" id="IPR019818">
    <property type="entry name" value="IsoCit/isopropylmalate_DH_CS"/>
</dbReference>
<comment type="cofactor">
    <cofactor evidence="14 15">
        <name>Mg(2+)</name>
        <dbReference type="ChEBI" id="CHEBI:18420"/>
    </cofactor>
    <cofactor evidence="14 15">
        <name>Mn(2+)</name>
        <dbReference type="ChEBI" id="CHEBI:29035"/>
    </cofactor>
    <text evidence="14 15">Binds 1 Mg(2+) or Mn(2+) ion per subunit.</text>
</comment>
<evidence type="ECO:0000256" key="6">
    <source>
        <dbReference type="ARBA" id="ARBA00022430"/>
    </source>
</evidence>
<evidence type="ECO:0000256" key="4">
    <source>
        <dbReference type="ARBA" id="ARBA00008319"/>
    </source>
</evidence>
<comment type="subcellular location">
    <subcellularLocation>
        <location evidence="14">Cytoplasm</location>
    </subcellularLocation>
</comment>
<keyword evidence="9 14" id="KW-0460">Magnesium</keyword>
<dbReference type="EMBL" id="FXAK01000009">
    <property type="protein sequence ID" value="SMF88630.1"/>
    <property type="molecule type" value="Genomic_DNA"/>
</dbReference>
<evidence type="ECO:0000256" key="1">
    <source>
        <dbReference type="ARBA" id="ARBA00000624"/>
    </source>
</evidence>
<sequence length="356" mass="38099">MKIAVMAGDGIGPEVTTQAVKVLRAVLPEAETVEAPVGLAGIDARGVPLPDESLALARNCDAILFGAVGGPGEEALPRDKRPGTSLLLLREALQLYANFRPAFLFPELVGASSFKPEVVEGVDLVILRELTGDIYFGQPRGIETDASGQRYGVNTMRYTESEIERVAHAAFRAARQRRGKVCSVDKANVLETMQLWREVLIRVGAEYPDVELTHLFVDAAAMMLMRTPKRFDVIVTGNMFGDILSDAAAMLTGSIGMLPSASLGEGRTSVGQMGLYEPIHGSAPDIAGRDIANPLAAILSFAMLLRHSLGMGDKAKRVEHAVRKVLAQGYRTQDIFQPGKTMVGTAAMGDAVVQAL</sequence>
<evidence type="ECO:0000256" key="11">
    <source>
        <dbReference type="ARBA" id="ARBA00023027"/>
    </source>
</evidence>
<dbReference type="GO" id="GO:0009098">
    <property type="term" value="P:L-leucine biosynthetic process"/>
    <property type="evidence" value="ECO:0007669"/>
    <property type="project" value="UniProtKB-UniRule"/>
</dbReference>
<evidence type="ECO:0000256" key="5">
    <source>
        <dbReference type="ARBA" id="ARBA00011738"/>
    </source>
</evidence>
<evidence type="ECO:0000259" key="16">
    <source>
        <dbReference type="SMART" id="SM01329"/>
    </source>
</evidence>
<comment type="subunit">
    <text evidence="5 14 15">Homodimer.</text>
</comment>
<evidence type="ECO:0000256" key="2">
    <source>
        <dbReference type="ARBA" id="ARBA00001936"/>
    </source>
</evidence>
<dbReference type="NCBIfam" id="TIGR00169">
    <property type="entry name" value="leuB"/>
    <property type="match status" value="1"/>
</dbReference>
<evidence type="ECO:0000256" key="13">
    <source>
        <dbReference type="ARBA" id="ARBA00023304"/>
    </source>
</evidence>